<dbReference type="GO" id="GO:0016020">
    <property type="term" value="C:membrane"/>
    <property type="evidence" value="ECO:0007669"/>
    <property type="project" value="InterPro"/>
</dbReference>
<dbReference type="EMBL" id="QYRN01000002">
    <property type="protein sequence ID" value="RIY02586.1"/>
    <property type="molecule type" value="Genomic_DNA"/>
</dbReference>
<dbReference type="Gene3D" id="1.10.287.950">
    <property type="entry name" value="Methyl-accepting chemotaxis protein"/>
    <property type="match status" value="1"/>
</dbReference>
<dbReference type="PRINTS" id="PR00260">
    <property type="entry name" value="CHEMTRNSDUCR"/>
</dbReference>
<dbReference type="PANTHER" id="PTHR43531:SF11">
    <property type="entry name" value="METHYL-ACCEPTING CHEMOTAXIS PROTEIN 3"/>
    <property type="match status" value="1"/>
</dbReference>
<gene>
    <name evidence="8" type="ORF">D3218_04265</name>
</gene>
<dbReference type="AlphaFoldDB" id="A0A3A1WM03"/>
<dbReference type="OrthoDB" id="9765776at2"/>
<feature type="domain" description="PAC" evidence="6">
    <location>
        <begin position="208"/>
        <end position="260"/>
    </location>
</feature>
<dbReference type="CDD" id="cd11386">
    <property type="entry name" value="MCP_signal"/>
    <property type="match status" value="1"/>
</dbReference>
<evidence type="ECO:0000313" key="9">
    <source>
        <dbReference type="Proteomes" id="UP000265750"/>
    </source>
</evidence>
<comment type="caution">
    <text evidence="8">The sequence shown here is derived from an EMBL/GenBank/DDBJ whole genome shotgun (WGS) entry which is preliminary data.</text>
</comment>
<keyword evidence="3" id="KW-0807">Transducer</keyword>
<dbReference type="PROSITE" id="PS50112">
    <property type="entry name" value="PAS"/>
    <property type="match status" value="2"/>
</dbReference>
<evidence type="ECO:0000256" key="2">
    <source>
        <dbReference type="ARBA" id="ARBA00029447"/>
    </source>
</evidence>
<dbReference type="InterPro" id="IPR035965">
    <property type="entry name" value="PAS-like_dom_sf"/>
</dbReference>
<dbReference type="SUPFAM" id="SSF55785">
    <property type="entry name" value="PYP-like sensor domain (PAS domain)"/>
    <property type="match status" value="2"/>
</dbReference>
<evidence type="ECO:0000259" key="5">
    <source>
        <dbReference type="PROSITE" id="PS50112"/>
    </source>
</evidence>
<evidence type="ECO:0000259" key="7">
    <source>
        <dbReference type="PROSITE" id="PS50885"/>
    </source>
</evidence>
<dbReference type="InterPro" id="IPR000700">
    <property type="entry name" value="PAS-assoc_C"/>
</dbReference>
<evidence type="ECO:0000259" key="4">
    <source>
        <dbReference type="PROSITE" id="PS50111"/>
    </source>
</evidence>
<dbReference type="GO" id="GO:0007165">
    <property type="term" value="P:signal transduction"/>
    <property type="evidence" value="ECO:0007669"/>
    <property type="project" value="UniProtKB-KW"/>
</dbReference>
<dbReference type="GO" id="GO:0004888">
    <property type="term" value="F:transmembrane signaling receptor activity"/>
    <property type="evidence" value="ECO:0007669"/>
    <property type="project" value="InterPro"/>
</dbReference>
<feature type="domain" description="Methyl-accepting transducer" evidence="4">
    <location>
        <begin position="306"/>
        <end position="535"/>
    </location>
</feature>
<evidence type="ECO:0000313" key="8">
    <source>
        <dbReference type="EMBL" id="RIY02586.1"/>
    </source>
</evidence>
<keyword evidence="9" id="KW-1185">Reference proteome</keyword>
<comment type="similarity">
    <text evidence="2">Belongs to the methyl-accepting chemotaxis (MCP) protein family.</text>
</comment>
<dbReference type="Pfam" id="PF00015">
    <property type="entry name" value="MCPsignal"/>
    <property type="match status" value="1"/>
</dbReference>
<dbReference type="SMART" id="SM00086">
    <property type="entry name" value="PAC"/>
    <property type="match status" value="2"/>
</dbReference>
<dbReference type="InterPro" id="IPR003660">
    <property type="entry name" value="HAMP_dom"/>
</dbReference>
<dbReference type="SMART" id="SM00283">
    <property type="entry name" value="MA"/>
    <property type="match status" value="1"/>
</dbReference>
<name>A0A3A1WM03_9HYPH</name>
<dbReference type="InterPro" id="IPR051310">
    <property type="entry name" value="MCP_chemotaxis"/>
</dbReference>
<dbReference type="InterPro" id="IPR000014">
    <property type="entry name" value="PAS"/>
</dbReference>
<dbReference type="GO" id="GO:0006935">
    <property type="term" value="P:chemotaxis"/>
    <property type="evidence" value="ECO:0007669"/>
    <property type="project" value="UniProtKB-KW"/>
</dbReference>
<dbReference type="Gene3D" id="3.30.450.20">
    <property type="entry name" value="PAS domain"/>
    <property type="match status" value="2"/>
</dbReference>
<organism evidence="8 9">
    <name type="scientific">Aureimonas flava</name>
    <dbReference type="NCBI Taxonomy" id="2320271"/>
    <lineage>
        <taxon>Bacteria</taxon>
        <taxon>Pseudomonadati</taxon>
        <taxon>Pseudomonadota</taxon>
        <taxon>Alphaproteobacteria</taxon>
        <taxon>Hyphomicrobiales</taxon>
        <taxon>Aurantimonadaceae</taxon>
        <taxon>Aureimonas</taxon>
    </lineage>
</organism>
<dbReference type="InterPro" id="IPR013656">
    <property type="entry name" value="PAS_4"/>
</dbReference>
<dbReference type="InterPro" id="IPR004090">
    <property type="entry name" value="Chemotax_Me-accpt_rcpt"/>
</dbReference>
<dbReference type="PROSITE" id="PS50111">
    <property type="entry name" value="CHEMOTAXIS_TRANSDUC_2"/>
    <property type="match status" value="1"/>
</dbReference>
<evidence type="ECO:0000259" key="6">
    <source>
        <dbReference type="PROSITE" id="PS50113"/>
    </source>
</evidence>
<dbReference type="PROSITE" id="PS50885">
    <property type="entry name" value="HAMP"/>
    <property type="match status" value="1"/>
</dbReference>
<dbReference type="SUPFAM" id="SSF58104">
    <property type="entry name" value="Methyl-accepting chemotaxis protein (MCP) signaling domain"/>
    <property type="match status" value="1"/>
</dbReference>
<dbReference type="Pfam" id="PF08448">
    <property type="entry name" value="PAS_4"/>
    <property type="match status" value="1"/>
</dbReference>
<dbReference type="Pfam" id="PF08447">
    <property type="entry name" value="PAS_3"/>
    <property type="match status" value="1"/>
</dbReference>
<dbReference type="InterPro" id="IPR004089">
    <property type="entry name" value="MCPsignal_dom"/>
</dbReference>
<dbReference type="NCBIfam" id="TIGR00229">
    <property type="entry name" value="sensory_box"/>
    <property type="match status" value="2"/>
</dbReference>
<evidence type="ECO:0000256" key="3">
    <source>
        <dbReference type="PROSITE-ProRule" id="PRU00284"/>
    </source>
</evidence>
<dbReference type="PANTHER" id="PTHR43531">
    <property type="entry name" value="PROTEIN ICFG"/>
    <property type="match status" value="1"/>
</dbReference>
<dbReference type="CDD" id="cd00130">
    <property type="entry name" value="PAS"/>
    <property type="match status" value="2"/>
</dbReference>
<feature type="domain" description="PAS" evidence="5">
    <location>
        <begin position="149"/>
        <end position="179"/>
    </location>
</feature>
<reference evidence="9" key="1">
    <citation type="submission" date="2018-09" db="EMBL/GenBank/DDBJ databases">
        <authorList>
            <person name="Tuo L."/>
        </authorList>
    </citation>
    <scope>NUCLEOTIDE SEQUENCE [LARGE SCALE GENOMIC DNA]</scope>
    <source>
        <strain evidence="9">M2BS4Y-1</strain>
    </source>
</reference>
<accession>A0A3A1WM03</accession>
<dbReference type="SMART" id="SM00091">
    <property type="entry name" value="PAS"/>
    <property type="match status" value="2"/>
</dbReference>
<proteinExistence type="inferred from homology"/>
<dbReference type="Proteomes" id="UP000265750">
    <property type="component" value="Unassembled WGS sequence"/>
</dbReference>
<protein>
    <submittedName>
        <fullName evidence="8">PAS domain S-box protein</fullName>
    </submittedName>
</protein>
<dbReference type="InterPro" id="IPR001610">
    <property type="entry name" value="PAC"/>
</dbReference>
<sequence>MGGPAVTALFASESDRILAALDRSMAIIEFDLDGRILRANRNFCDLMGYAESEIVGRSHSLFVDAAHAASPEYAAFWAKLRRGEFECDEFRRLAKGGREVFIRGNYNPIVNRAGKPVKIVKFANDITQTKLSQIDSAAKIAAIDRSQAVIEFTLEGQVVTANPAFLGALGYTLEEVVGRHHSLFVDAAYAASPEYAAFWAKLRGGEFVSDEFRRLGKNGCEVFIQASYNPVLGLDGKVAKVVKFASDVSDRVRAVRALGEALVTLSQGNLRNRLDTPFGKALDPIRQSFNGSVETLEQTLIAISGNGSTIQSSADGIRTASDDLARRTEQDAAAIEEISAALGAMSAGMRVASVKAGEAGELVSRTRREAEQSGSIVGGAVEAMGKIQVSSDRIGSIIGVIDEIAFQTNLLALNAGVEAARAGEAGRGFAVVAQEVRGLAQRSAEAAKEIKTLISTSRNQVAEGVDLVGRAGQSLQNIVEKFAAVNDHVTTIVEAVRSQAEGLGEIETGMGTLDRSIQRNAAMVEESAAACAELSTEVGALNAMIGRFEVSQPGAAPRRGSPVHALHARLASGF</sequence>
<dbReference type="InterPro" id="IPR013655">
    <property type="entry name" value="PAS_fold_3"/>
</dbReference>
<feature type="domain" description="HAMP" evidence="7">
    <location>
        <begin position="249"/>
        <end position="301"/>
    </location>
</feature>
<evidence type="ECO:0000256" key="1">
    <source>
        <dbReference type="ARBA" id="ARBA00022500"/>
    </source>
</evidence>
<feature type="domain" description="PAS" evidence="5">
    <location>
        <begin position="13"/>
        <end position="58"/>
    </location>
</feature>
<dbReference type="PROSITE" id="PS50113">
    <property type="entry name" value="PAC"/>
    <property type="match status" value="1"/>
</dbReference>
<keyword evidence="1" id="KW-0145">Chemotaxis</keyword>